<proteinExistence type="predicted"/>
<evidence type="ECO:0000313" key="2">
    <source>
        <dbReference type="Proteomes" id="UP000694421"/>
    </source>
</evidence>
<evidence type="ECO:0008006" key="3">
    <source>
        <dbReference type="Google" id="ProtNLM"/>
    </source>
</evidence>
<protein>
    <recommendedName>
        <fullName evidence="3">Reverse transcriptase domain-containing protein</fullName>
    </recommendedName>
</protein>
<name>A0A8D0KMT4_SALMN</name>
<dbReference type="Ensembl" id="ENSSMRT00000032030.1">
    <property type="protein sequence ID" value="ENSSMRP00000027414.1"/>
    <property type="gene ID" value="ENSSMRG00000021140.1"/>
</dbReference>
<keyword evidence="2" id="KW-1185">Reference proteome</keyword>
<evidence type="ECO:0000313" key="1">
    <source>
        <dbReference type="Ensembl" id="ENSSMRP00000027414.1"/>
    </source>
</evidence>
<reference evidence="1" key="1">
    <citation type="submission" date="2025-08" db="UniProtKB">
        <authorList>
            <consortium name="Ensembl"/>
        </authorList>
    </citation>
    <scope>IDENTIFICATION</scope>
</reference>
<dbReference type="Proteomes" id="UP000694421">
    <property type="component" value="Unplaced"/>
</dbReference>
<organism evidence="1 2">
    <name type="scientific">Salvator merianae</name>
    <name type="common">Argentine black and white tegu</name>
    <name type="synonym">Tupinambis merianae</name>
    <dbReference type="NCBI Taxonomy" id="96440"/>
    <lineage>
        <taxon>Eukaryota</taxon>
        <taxon>Metazoa</taxon>
        <taxon>Chordata</taxon>
        <taxon>Craniata</taxon>
        <taxon>Vertebrata</taxon>
        <taxon>Euteleostomi</taxon>
        <taxon>Lepidosauria</taxon>
        <taxon>Squamata</taxon>
        <taxon>Bifurcata</taxon>
        <taxon>Unidentata</taxon>
        <taxon>Episquamata</taxon>
        <taxon>Laterata</taxon>
        <taxon>Teiioidea</taxon>
        <taxon>Teiidae</taxon>
        <taxon>Salvator</taxon>
    </lineage>
</organism>
<sequence length="66" mass="7965">IIYHTKKHEKLLTVTILDIEKAFDTIFHTFLFQVLTEMEFGDEFINLIHNLYRQNTEHWTENISPS</sequence>
<reference evidence="1" key="2">
    <citation type="submission" date="2025-09" db="UniProtKB">
        <authorList>
            <consortium name="Ensembl"/>
        </authorList>
    </citation>
    <scope>IDENTIFICATION</scope>
</reference>
<accession>A0A8D0KMT4</accession>
<dbReference type="AlphaFoldDB" id="A0A8D0KMT4"/>